<dbReference type="RefSeq" id="WP_144871647.1">
    <property type="nucleotide sequence ID" value="NZ_LR213947.1"/>
</dbReference>
<proteinExistence type="predicted"/>
<organism evidence="2 3">
    <name type="scientific">Hyella patelloides LEGE 07179</name>
    <dbReference type="NCBI Taxonomy" id="945734"/>
    <lineage>
        <taxon>Bacteria</taxon>
        <taxon>Bacillati</taxon>
        <taxon>Cyanobacteriota</taxon>
        <taxon>Cyanophyceae</taxon>
        <taxon>Pleurocapsales</taxon>
        <taxon>Hyellaceae</taxon>
        <taxon>Hyella</taxon>
    </lineage>
</organism>
<dbReference type="InterPro" id="IPR010328">
    <property type="entry name" value="DUF928"/>
</dbReference>
<sequence>MIKLGLGIFLAMISLLMALLSIEVKAQMSSPNLTSKLGNNLSLVQPKLAAQDKHTEVEAEEEPLDFSSSGRSGQQTAGESRGNCPQMNFPLTAIAPKDNVSKTSASHPRWWFYLPYDTSQISKIEFVLQDEERKDLVRKSVVVTETLPYISTTIPRHDLGIKPDRWYRWYLKVYCLEEKDTVPLFVSGWVQRITLDSKDDLLSQETSLTPTDYAQQGLWLDAIDLLLKTQVSRASASKPSQAWQTIINSPHIDLELPLPKKTSIAIE</sequence>
<dbReference type="AlphaFoldDB" id="A0A563VQ29"/>
<name>A0A563VQ29_9CYAN</name>
<dbReference type="Proteomes" id="UP000320055">
    <property type="component" value="Unassembled WGS sequence"/>
</dbReference>
<accession>A0A563VQ29</accession>
<feature type="region of interest" description="Disordered" evidence="1">
    <location>
        <begin position="52"/>
        <end position="86"/>
    </location>
</feature>
<reference evidence="2 3" key="1">
    <citation type="submission" date="2019-01" db="EMBL/GenBank/DDBJ databases">
        <authorList>
            <person name="Brito A."/>
        </authorList>
    </citation>
    <scope>NUCLEOTIDE SEQUENCE [LARGE SCALE GENOMIC DNA]</scope>
    <source>
        <strain evidence="2">1</strain>
    </source>
</reference>
<dbReference type="Pfam" id="PF06051">
    <property type="entry name" value="DUF928"/>
    <property type="match status" value="1"/>
</dbReference>
<protein>
    <recommendedName>
        <fullName evidence="4">DUF928 domain-containing protein</fullName>
    </recommendedName>
</protein>
<feature type="compositionally biased region" description="Polar residues" evidence="1">
    <location>
        <begin position="66"/>
        <end position="86"/>
    </location>
</feature>
<keyword evidence="3" id="KW-1185">Reference proteome</keyword>
<dbReference type="EMBL" id="CAACVJ010000109">
    <property type="protein sequence ID" value="VEP13367.1"/>
    <property type="molecule type" value="Genomic_DNA"/>
</dbReference>
<evidence type="ECO:0008006" key="4">
    <source>
        <dbReference type="Google" id="ProtNLM"/>
    </source>
</evidence>
<evidence type="ECO:0000313" key="3">
    <source>
        <dbReference type="Proteomes" id="UP000320055"/>
    </source>
</evidence>
<dbReference type="OrthoDB" id="536034at2"/>
<gene>
    <name evidence="2" type="ORF">H1P_1970010</name>
</gene>
<evidence type="ECO:0000256" key="1">
    <source>
        <dbReference type="SAM" id="MobiDB-lite"/>
    </source>
</evidence>
<evidence type="ECO:0000313" key="2">
    <source>
        <dbReference type="EMBL" id="VEP13367.1"/>
    </source>
</evidence>